<sequence>MISVTSIALGMIAVQLRSAVAYALISTFIFAAFGAAVLVSAGAAHWLLLLQSVLMFNLGIAAEIVVLTLIETARRRRLAD</sequence>
<keyword evidence="1" id="KW-0472">Membrane</keyword>
<name>A0ABV2IY66_9HYPH</name>
<dbReference type="Proteomes" id="UP001549047">
    <property type="component" value="Unassembled WGS sequence"/>
</dbReference>
<feature type="transmembrane region" description="Helical" evidence="1">
    <location>
        <begin position="20"/>
        <end position="40"/>
    </location>
</feature>
<evidence type="ECO:0000256" key="1">
    <source>
        <dbReference type="SAM" id="Phobius"/>
    </source>
</evidence>
<evidence type="ECO:0000313" key="3">
    <source>
        <dbReference type="Proteomes" id="UP001549047"/>
    </source>
</evidence>
<reference evidence="2 3" key="1">
    <citation type="submission" date="2024-06" db="EMBL/GenBank/DDBJ databases">
        <title>Genomic Encyclopedia of Type Strains, Phase IV (KMG-IV): sequencing the most valuable type-strain genomes for metagenomic binning, comparative biology and taxonomic classification.</title>
        <authorList>
            <person name="Goeker M."/>
        </authorList>
    </citation>
    <scope>NUCLEOTIDE SEQUENCE [LARGE SCALE GENOMIC DNA]</scope>
    <source>
        <strain evidence="2 3">DSM 29780</strain>
    </source>
</reference>
<accession>A0ABV2IY66</accession>
<evidence type="ECO:0000313" key="2">
    <source>
        <dbReference type="EMBL" id="MET3613447.1"/>
    </source>
</evidence>
<keyword evidence="3" id="KW-1185">Reference proteome</keyword>
<keyword evidence="1" id="KW-0812">Transmembrane</keyword>
<protein>
    <submittedName>
        <fullName evidence="2">Uncharacterized protein</fullName>
    </submittedName>
</protein>
<keyword evidence="1" id="KW-1133">Transmembrane helix</keyword>
<dbReference type="RefSeq" id="WP_354555985.1">
    <property type="nucleotide sequence ID" value="NZ_JBEPMB010000002.1"/>
</dbReference>
<feature type="transmembrane region" description="Helical" evidence="1">
    <location>
        <begin position="46"/>
        <end position="70"/>
    </location>
</feature>
<proteinExistence type="predicted"/>
<comment type="caution">
    <text evidence="2">The sequence shown here is derived from an EMBL/GenBank/DDBJ whole genome shotgun (WGS) entry which is preliminary data.</text>
</comment>
<dbReference type="EMBL" id="JBEPMB010000002">
    <property type="protein sequence ID" value="MET3613447.1"/>
    <property type="molecule type" value="Genomic_DNA"/>
</dbReference>
<organism evidence="2 3">
    <name type="scientific">Rhizobium aquaticum</name>
    <dbReference type="NCBI Taxonomy" id="1549636"/>
    <lineage>
        <taxon>Bacteria</taxon>
        <taxon>Pseudomonadati</taxon>
        <taxon>Pseudomonadota</taxon>
        <taxon>Alphaproteobacteria</taxon>
        <taxon>Hyphomicrobiales</taxon>
        <taxon>Rhizobiaceae</taxon>
        <taxon>Rhizobium/Agrobacterium group</taxon>
        <taxon>Rhizobium</taxon>
    </lineage>
</organism>
<gene>
    <name evidence="2" type="ORF">ABID16_001776</name>
</gene>